<dbReference type="GO" id="GO:0005852">
    <property type="term" value="C:eukaryotic translation initiation factor 3 complex"/>
    <property type="evidence" value="ECO:0007669"/>
    <property type="project" value="InterPro"/>
</dbReference>
<dbReference type="Proteomes" id="UP000054350">
    <property type="component" value="Unassembled WGS sequence"/>
</dbReference>
<gene>
    <name evidence="5" type="ORF">AMAG_07468</name>
    <name evidence="6" type="ORF">AMAG_08362</name>
</gene>
<dbReference type="Gene3D" id="3.40.140.10">
    <property type="entry name" value="Cytidine Deaminase, domain 2"/>
    <property type="match status" value="1"/>
</dbReference>
<organism evidence="6 7">
    <name type="scientific">Allomyces macrogynus (strain ATCC 38327)</name>
    <name type="common">Allomyces javanicus var. macrogynus</name>
    <dbReference type="NCBI Taxonomy" id="578462"/>
    <lineage>
        <taxon>Eukaryota</taxon>
        <taxon>Fungi</taxon>
        <taxon>Fungi incertae sedis</taxon>
        <taxon>Blastocladiomycota</taxon>
        <taxon>Blastocladiomycetes</taxon>
        <taxon>Blastocladiales</taxon>
        <taxon>Blastocladiaceae</taxon>
        <taxon>Allomyces</taxon>
    </lineage>
</organism>
<dbReference type="InterPro" id="IPR037518">
    <property type="entry name" value="MPN"/>
</dbReference>
<dbReference type="OrthoDB" id="10265695at2759"/>
<dbReference type="InterPro" id="IPR000555">
    <property type="entry name" value="JAMM/MPN+_dom"/>
</dbReference>
<reference evidence="6 7" key="1">
    <citation type="submission" date="2009-11" db="EMBL/GenBank/DDBJ databases">
        <title>Annotation of Allomyces macrogynus ATCC 38327.</title>
        <authorList>
            <consortium name="The Broad Institute Genome Sequencing Platform"/>
            <person name="Russ C."/>
            <person name="Cuomo C."/>
            <person name="Burger G."/>
            <person name="Gray M.W."/>
            <person name="Holland P.W.H."/>
            <person name="King N."/>
            <person name="Lang F.B.F."/>
            <person name="Roger A.J."/>
            <person name="Ruiz-Trillo I."/>
            <person name="Young S.K."/>
            <person name="Zeng Q."/>
            <person name="Gargeya S."/>
            <person name="Fitzgerald M."/>
            <person name="Haas B."/>
            <person name="Abouelleil A."/>
            <person name="Alvarado L."/>
            <person name="Arachchi H.M."/>
            <person name="Berlin A."/>
            <person name="Chapman S.B."/>
            <person name="Gearin G."/>
            <person name="Goldberg J."/>
            <person name="Griggs A."/>
            <person name="Gujja S."/>
            <person name="Hansen M."/>
            <person name="Heiman D."/>
            <person name="Howarth C."/>
            <person name="Larimer J."/>
            <person name="Lui A."/>
            <person name="MacDonald P.J.P."/>
            <person name="McCowen C."/>
            <person name="Montmayeur A."/>
            <person name="Murphy C."/>
            <person name="Neiman D."/>
            <person name="Pearson M."/>
            <person name="Priest M."/>
            <person name="Roberts A."/>
            <person name="Saif S."/>
            <person name="Shea T."/>
            <person name="Sisk P."/>
            <person name="Stolte C."/>
            <person name="Sykes S."/>
            <person name="Wortman J."/>
            <person name="Nusbaum C."/>
            <person name="Birren B."/>
        </authorList>
    </citation>
    <scope>NUCLEOTIDE SEQUENCE [LARGE SCALE GENOMIC DNA]</scope>
    <source>
        <strain evidence="6 7">ATCC 38327</strain>
    </source>
</reference>
<proteinExistence type="predicted"/>
<dbReference type="PANTHER" id="PTHR10410">
    <property type="entry name" value="EUKARYOTIC TRANSLATION INITIATION FACTOR 3 -RELATED"/>
    <property type="match status" value="1"/>
</dbReference>
<keyword evidence="7" id="KW-1185">Reference proteome</keyword>
<evidence type="ECO:0000259" key="4">
    <source>
        <dbReference type="PROSITE" id="PS50249"/>
    </source>
</evidence>
<dbReference type="PROSITE" id="PS50249">
    <property type="entry name" value="MPN"/>
    <property type="match status" value="1"/>
</dbReference>
<dbReference type="Pfam" id="PF01398">
    <property type="entry name" value="JAB"/>
    <property type="match status" value="1"/>
</dbReference>
<evidence type="ECO:0000256" key="1">
    <source>
        <dbReference type="ARBA" id="ARBA00022490"/>
    </source>
</evidence>
<evidence type="ECO:0000313" key="6">
    <source>
        <dbReference type="EMBL" id="KNE63214.1"/>
    </source>
</evidence>
<evidence type="ECO:0000313" key="7">
    <source>
        <dbReference type="Proteomes" id="UP000054350"/>
    </source>
</evidence>
<feature type="domain" description="MPN" evidence="4">
    <location>
        <begin position="30"/>
        <end position="171"/>
    </location>
</feature>
<sequence>MASKNVFAALAVDQHDDDYLGVSTEPVTSVQVDALVALKIAKHAKDLYPAAVTGALLGMDIDGVLEVTQSYPYLAKARRGRDNDDNDDDAAELDEHYQVDMLKCLRQVNADANTVGWYHAAPLSHFLQYSWVANQAEYQTSIPQSVVLEYDPLASQTGTLALRAFRLTDAFYALLKAKSKHSINSEAVTASGLLESGLIEELPVTIRNAHVVSALLYSQNLTAHSIAAPMPGVDRSTYVAKHANALLETLDDLAGEHARYAGWHRAYTRDKARMDATLHRKRQENPAEAEALAKQLAAKLPNEPSKVDSLLLSHQAGQHCELLDAFLAPAVLSVETARVAVGAEPAHE</sequence>
<reference evidence="7" key="2">
    <citation type="submission" date="2009-11" db="EMBL/GenBank/DDBJ databases">
        <title>The Genome Sequence of Allomyces macrogynus strain ATCC 38327.</title>
        <authorList>
            <consortium name="The Broad Institute Genome Sequencing Platform"/>
            <person name="Russ C."/>
            <person name="Cuomo C."/>
            <person name="Shea T."/>
            <person name="Young S.K."/>
            <person name="Zeng Q."/>
            <person name="Koehrsen M."/>
            <person name="Haas B."/>
            <person name="Borodovsky M."/>
            <person name="Guigo R."/>
            <person name="Alvarado L."/>
            <person name="Berlin A."/>
            <person name="Borenstein D."/>
            <person name="Chen Z."/>
            <person name="Engels R."/>
            <person name="Freedman E."/>
            <person name="Gellesch M."/>
            <person name="Goldberg J."/>
            <person name="Griggs A."/>
            <person name="Gujja S."/>
            <person name="Heiman D."/>
            <person name="Hepburn T."/>
            <person name="Howarth C."/>
            <person name="Jen D."/>
            <person name="Larson L."/>
            <person name="Lewis B."/>
            <person name="Mehta T."/>
            <person name="Park D."/>
            <person name="Pearson M."/>
            <person name="Roberts A."/>
            <person name="Saif S."/>
            <person name="Shenoy N."/>
            <person name="Sisk P."/>
            <person name="Stolte C."/>
            <person name="Sykes S."/>
            <person name="Walk T."/>
            <person name="White J."/>
            <person name="Yandava C."/>
            <person name="Burger G."/>
            <person name="Gray M.W."/>
            <person name="Holland P.W.H."/>
            <person name="King N."/>
            <person name="Lang F.B.F."/>
            <person name="Roger A.J."/>
            <person name="Ruiz-Trillo I."/>
            <person name="Lander E."/>
            <person name="Nusbaum C."/>
        </authorList>
    </citation>
    <scope>NUCLEOTIDE SEQUENCE [LARGE SCALE GENOMIC DNA]</scope>
    <source>
        <strain evidence="7">ATCC 38327</strain>
    </source>
</reference>
<dbReference type="EMBL" id="GG745341">
    <property type="protein sequence ID" value="KNE63214.1"/>
    <property type="molecule type" value="Genomic_DNA"/>
</dbReference>
<dbReference type="GO" id="GO:0008237">
    <property type="term" value="F:metallopeptidase activity"/>
    <property type="evidence" value="ECO:0007669"/>
    <property type="project" value="InterPro"/>
</dbReference>
<dbReference type="eggNOG" id="KOG1560">
    <property type="taxonomic scope" value="Eukaryota"/>
</dbReference>
<dbReference type="GO" id="GO:0003743">
    <property type="term" value="F:translation initiation factor activity"/>
    <property type="evidence" value="ECO:0007669"/>
    <property type="project" value="UniProtKB-KW"/>
</dbReference>
<dbReference type="AlphaFoldDB" id="A0A0L0SLF1"/>
<dbReference type="InterPro" id="IPR027524">
    <property type="entry name" value="eIF3h"/>
</dbReference>
<evidence type="ECO:0000313" key="5">
    <source>
        <dbReference type="EMBL" id="KNE62228.1"/>
    </source>
</evidence>
<keyword evidence="1" id="KW-0963">Cytoplasm</keyword>
<accession>A0A0L0SLF1</accession>
<keyword evidence="3" id="KW-0648">Protein biosynthesis</keyword>
<dbReference type="InterPro" id="IPR045810">
    <property type="entry name" value="eIF3h_C"/>
</dbReference>
<dbReference type="CDD" id="cd08065">
    <property type="entry name" value="MPN_eIF3h"/>
    <property type="match status" value="1"/>
</dbReference>
<name>A0A0L0SLF1_ALLM3</name>
<evidence type="ECO:0000256" key="2">
    <source>
        <dbReference type="ARBA" id="ARBA00022540"/>
    </source>
</evidence>
<dbReference type="InterPro" id="IPR050242">
    <property type="entry name" value="JAMM_MPN+_peptidase_M67A"/>
</dbReference>
<dbReference type="OMA" id="RLETMCA"/>
<dbReference type="Pfam" id="PF19445">
    <property type="entry name" value="eIF3h_C"/>
    <property type="match status" value="1"/>
</dbReference>
<dbReference type="EMBL" id="GG745339">
    <property type="protein sequence ID" value="KNE62228.1"/>
    <property type="molecule type" value="Genomic_DNA"/>
</dbReference>
<dbReference type="VEuPathDB" id="FungiDB:AMAG_07468"/>
<evidence type="ECO:0000256" key="3">
    <source>
        <dbReference type="ARBA" id="ARBA00022917"/>
    </source>
</evidence>
<protein>
    <recommendedName>
        <fullName evidence="4">MPN domain-containing protein</fullName>
    </recommendedName>
</protein>
<dbReference type="VEuPathDB" id="FungiDB:AMAG_08362"/>
<dbReference type="STRING" id="578462.A0A0L0SLF1"/>
<dbReference type="SMART" id="SM00232">
    <property type="entry name" value="JAB_MPN"/>
    <property type="match status" value="1"/>
</dbReference>
<keyword evidence="2" id="KW-0396">Initiation factor</keyword>